<organism evidence="4 5">
    <name type="scientific">Cellulomonas soli</name>
    <dbReference type="NCBI Taxonomy" id="931535"/>
    <lineage>
        <taxon>Bacteria</taxon>
        <taxon>Bacillati</taxon>
        <taxon>Actinomycetota</taxon>
        <taxon>Actinomycetes</taxon>
        <taxon>Micrococcales</taxon>
        <taxon>Cellulomonadaceae</taxon>
        <taxon>Cellulomonas</taxon>
    </lineage>
</organism>
<dbReference type="GO" id="GO:0006302">
    <property type="term" value="P:double-strand break repair"/>
    <property type="evidence" value="ECO:0007669"/>
    <property type="project" value="TreeGrafter"/>
</dbReference>
<proteinExistence type="predicted"/>
<keyword evidence="2" id="KW-0234">DNA repair</keyword>
<dbReference type="PANTHER" id="PTHR32182">
    <property type="entry name" value="DNA REPLICATION AND REPAIR PROTEIN RECF"/>
    <property type="match status" value="1"/>
</dbReference>
<dbReference type="OrthoDB" id="174137at2"/>
<evidence type="ECO:0000256" key="1">
    <source>
        <dbReference type="ARBA" id="ARBA00022763"/>
    </source>
</evidence>
<dbReference type="PANTHER" id="PTHR32182:SF0">
    <property type="entry name" value="DNA REPLICATION AND REPAIR PROTEIN RECF"/>
    <property type="match status" value="1"/>
</dbReference>
<protein>
    <submittedName>
        <fullName evidence="4">ATP-binding protein</fullName>
    </submittedName>
</protein>
<comment type="caution">
    <text evidence="4">The sequence shown here is derived from an EMBL/GenBank/DDBJ whole genome shotgun (WGS) entry which is preliminary data.</text>
</comment>
<keyword evidence="5" id="KW-1185">Reference proteome</keyword>
<dbReference type="RefSeq" id="WP_146951804.1">
    <property type="nucleotide sequence ID" value="NZ_BAABBJ010000015.1"/>
</dbReference>
<dbReference type="Proteomes" id="UP000321798">
    <property type="component" value="Unassembled WGS sequence"/>
</dbReference>
<keyword evidence="3" id="KW-0742">SOS response</keyword>
<dbReference type="GO" id="GO:0009432">
    <property type="term" value="P:SOS response"/>
    <property type="evidence" value="ECO:0007669"/>
    <property type="project" value="UniProtKB-KW"/>
</dbReference>
<keyword evidence="1" id="KW-0227">DNA damage</keyword>
<dbReference type="EMBL" id="BKAL01000002">
    <property type="protein sequence ID" value="GEP68045.1"/>
    <property type="molecule type" value="Genomic_DNA"/>
</dbReference>
<dbReference type="Pfam" id="PF13555">
    <property type="entry name" value="AAA_29"/>
    <property type="match status" value="1"/>
</dbReference>
<sequence length="1119" mass="122336">MSEPMEGFDPAIAQFRLERIQLVNWGPFHGHHVIDVHRDGTLVTGPSGAGKSTLLDAMICVLMDRSVTFNAAAHDDAVGSKERTFYSYARGKSGSRRDATRGSRAIYLREGTTWSAVALTWRNKAAKTVTACRAMHLTRAAASDSDITHALMLAEGDLDVRDLEPAAAQAMRQDAVRRALPQVSTFGNEYGRYVARLSALVGIRGQDGDTGKAIRLLHKAQSSKGVHNIDETFKRFVLDDSKVATRRDAAVEQFLSLRNGYEEMVRARDQITLLAPLPDLWEAYRAAGEQARELRVLVREEDGTSPLEAYVLGLHKDLLGARARLEQAEHRRQVAAHEDARGRYEELAARITTLEEQRRSTGGDLLGAIDAELRSAQAELAPLAERRTRLARWCASVDVPLPTDAAGLAATQAQAREHTDGTAGDDPDVRADLHSRIAAAEEAKRAIRALREELRSYEGRRSNIPAAALAVRATIAEGVGLEEDELPFVGELLDVAGDEEQWRTAAERLLGGFGLGLLVDQAHYPAVARFVDAHDLRARVRYTPVRTEAPVEAAAPAPGTMAAKVVVADSPFAPWLRDQLVRRFSHRCVQDATEMAVLREAVTVHGQVKHRAGLHEKDDRADVRRDKVIGFDNADTVRELHETLSAREGDLVELERARDDADAAREHARTRREAWAGIAATAWADVDTTHVESQIAAATRRREAALAGDGRSSLETEIGTLVEARDEANHQARTAREAATRAEKAWGQRVSEEDRIGARLDQVSPPEGERLDTLTALARQCDPEPTLESVARLRTAMQQALETRVQAADSAGGTARAAIGSLLADFLRTWPDEAGTLTRDVETAPAYLELLAGLQADDLPAALAQWRQLMHSINTMGLTSLIQTLRDERLVIDDRIGPVNDVLRTVPFGHDGYLQIVTGDVEPPASRAFKAEIDAILEHTVGNDLDDAELEGRFRRIAALMDRLDSTDAADREWQRDVLDVKRHVRISAEEHRRGEDAARVYEGVGATSGGEGQELIAATLGAALRYQLGGIEEVPMFGSVMVDEGFVKSDPDVTRRAIRALKSFGFQLLIAAPIDKYQSMEREFGSAYLIEADPAAGRAHARGFAIGFGPAQEVPAGG</sequence>
<dbReference type="GO" id="GO:0005524">
    <property type="term" value="F:ATP binding"/>
    <property type="evidence" value="ECO:0007669"/>
    <property type="project" value="UniProtKB-KW"/>
</dbReference>
<evidence type="ECO:0000256" key="3">
    <source>
        <dbReference type="ARBA" id="ARBA00023236"/>
    </source>
</evidence>
<gene>
    <name evidence="4" type="ORF">CSO01_07600</name>
</gene>
<dbReference type="Pfam" id="PF13558">
    <property type="entry name" value="SbcC_Walker_B"/>
    <property type="match status" value="1"/>
</dbReference>
<evidence type="ECO:0000256" key="2">
    <source>
        <dbReference type="ARBA" id="ARBA00023204"/>
    </source>
</evidence>
<keyword evidence="4" id="KW-0547">Nucleotide-binding</keyword>
<evidence type="ECO:0000313" key="5">
    <source>
        <dbReference type="Proteomes" id="UP000321798"/>
    </source>
</evidence>
<dbReference type="InterPro" id="IPR027417">
    <property type="entry name" value="P-loop_NTPase"/>
</dbReference>
<keyword evidence="4" id="KW-0067">ATP-binding</keyword>
<name>A0A512PA13_9CELL</name>
<dbReference type="SUPFAM" id="SSF52540">
    <property type="entry name" value="P-loop containing nucleoside triphosphate hydrolases"/>
    <property type="match status" value="1"/>
</dbReference>
<dbReference type="AlphaFoldDB" id="A0A512PA13"/>
<dbReference type="Gene3D" id="3.40.50.300">
    <property type="entry name" value="P-loop containing nucleotide triphosphate hydrolases"/>
    <property type="match status" value="1"/>
</dbReference>
<evidence type="ECO:0000313" key="4">
    <source>
        <dbReference type="EMBL" id="GEP68045.1"/>
    </source>
</evidence>
<reference evidence="4 5" key="1">
    <citation type="submission" date="2019-07" db="EMBL/GenBank/DDBJ databases">
        <title>Whole genome shotgun sequence of Cellulomonas soli NBRC 109434.</title>
        <authorList>
            <person name="Hosoyama A."/>
            <person name="Uohara A."/>
            <person name="Ohji S."/>
            <person name="Ichikawa N."/>
        </authorList>
    </citation>
    <scope>NUCLEOTIDE SEQUENCE [LARGE SCALE GENOMIC DNA]</scope>
    <source>
        <strain evidence="4 5">NBRC 109434</strain>
    </source>
</reference>
<dbReference type="GO" id="GO:0000731">
    <property type="term" value="P:DNA synthesis involved in DNA repair"/>
    <property type="evidence" value="ECO:0007669"/>
    <property type="project" value="TreeGrafter"/>
</dbReference>
<accession>A0A512PA13</accession>